<dbReference type="InterPro" id="IPR036291">
    <property type="entry name" value="NAD(P)-bd_dom_sf"/>
</dbReference>
<evidence type="ECO:0000313" key="7">
    <source>
        <dbReference type="Proteomes" id="UP000320475"/>
    </source>
</evidence>
<name>A0A507CSW3_9FUNG</name>
<organism evidence="5 7">
    <name type="scientific">Synchytrium endobioticum</name>
    <dbReference type="NCBI Taxonomy" id="286115"/>
    <lineage>
        <taxon>Eukaryota</taxon>
        <taxon>Fungi</taxon>
        <taxon>Fungi incertae sedis</taxon>
        <taxon>Chytridiomycota</taxon>
        <taxon>Chytridiomycota incertae sedis</taxon>
        <taxon>Chytridiomycetes</taxon>
        <taxon>Synchytriales</taxon>
        <taxon>Synchytriaceae</taxon>
        <taxon>Synchytrium</taxon>
    </lineage>
</organism>
<proteinExistence type="inferred from homology"/>
<dbReference type="InterPro" id="IPR016040">
    <property type="entry name" value="NAD(P)-bd_dom"/>
</dbReference>
<dbReference type="OrthoDB" id="202470at2759"/>
<dbReference type="VEuPathDB" id="FungiDB:SeMB42_g07673"/>
<sequence length="406" mass="45461">MAPKVVLVTGVAGFIGFHLARALLLLPPSEVCLVIGIDELNDYYDIRLKASNLKELHHFGADRFVFHRFDISDGDRVREIFEQCGRSGHPISHVAHLAARAGVRPSIQSPELYVQSNINGTISVLEASRRYNVTNFVYASSSSVYGDSKKVPFSESDRTDRPVSPYAATKKACELLASTYSHLYGLPTTGLRFFTVYGPRGRPDMAPFMFVDRVANGIPIHKFGDGTSSRDYTYIDDITSGILSAINLPRQNEIYNLGNEKTVTLNEFISVVENLVGRAAIINQCPDQPGDVGITYADLSKSEKDLGYRPTHTFAQGMEKFVKWYVMWCIDILVLDIPLKFLYQHYEYPRYHEYRQEVTDDYRKMTLPPALQDCEDMAPESSGVDSSEASVVSDDINESSIVVEPI</sequence>
<dbReference type="Gene3D" id="3.90.25.10">
    <property type="entry name" value="UDP-galactose 4-epimerase, domain 1"/>
    <property type="match status" value="1"/>
</dbReference>
<evidence type="ECO:0000256" key="1">
    <source>
        <dbReference type="ARBA" id="ARBA00007637"/>
    </source>
</evidence>
<dbReference type="SUPFAM" id="SSF51735">
    <property type="entry name" value="NAD(P)-binding Rossmann-fold domains"/>
    <property type="match status" value="1"/>
</dbReference>
<gene>
    <name evidence="5" type="ORF">SeLEV6574_g05692</name>
    <name evidence="4" type="ORF">SeMB42_g07673</name>
</gene>
<dbReference type="PRINTS" id="PR01713">
    <property type="entry name" value="NUCEPIMERASE"/>
</dbReference>
<evidence type="ECO:0000313" key="4">
    <source>
        <dbReference type="EMBL" id="TPX31962.1"/>
    </source>
</evidence>
<evidence type="ECO:0000259" key="3">
    <source>
        <dbReference type="Pfam" id="PF16363"/>
    </source>
</evidence>
<keyword evidence="2" id="KW-0520">NAD</keyword>
<protein>
    <recommendedName>
        <fullName evidence="3">NAD(P)-binding domain-containing protein</fullName>
    </recommendedName>
</protein>
<dbReference type="EMBL" id="QEAM01000279">
    <property type="protein sequence ID" value="TPX42262.1"/>
    <property type="molecule type" value="Genomic_DNA"/>
</dbReference>
<feature type="domain" description="NAD(P)-binding" evidence="3">
    <location>
        <begin position="7"/>
        <end position="320"/>
    </location>
</feature>
<evidence type="ECO:0000256" key="2">
    <source>
        <dbReference type="ARBA" id="ARBA00023027"/>
    </source>
</evidence>
<accession>A0A507CSW3</accession>
<dbReference type="EMBL" id="QEAN01000588">
    <property type="protein sequence ID" value="TPX31962.1"/>
    <property type="molecule type" value="Genomic_DNA"/>
</dbReference>
<comment type="caution">
    <text evidence="5">The sequence shown here is derived from an EMBL/GenBank/DDBJ whole genome shotgun (WGS) entry which is preliminary data.</text>
</comment>
<dbReference type="STRING" id="286115.A0A507CSW3"/>
<comment type="similarity">
    <text evidence="1">Belongs to the NAD(P)-dependent epimerase/dehydratase family.</text>
</comment>
<evidence type="ECO:0000313" key="5">
    <source>
        <dbReference type="EMBL" id="TPX42262.1"/>
    </source>
</evidence>
<dbReference type="Proteomes" id="UP000320475">
    <property type="component" value="Unassembled WGS sequence"/>
</dbReference>
<dbReference type="PANTHER" id="PTHR43574">
    <property type="entry name" value="EPIMERASE-RELATED"/>
    <property type="match status" value="1"/>
</dbReference>
<dbReference type="Gene3D" id="3.40.50.720">
    <property type="entry name" value="NAD(P)-binding Rossmann-like Domain"/>
    <property type="match status" value="1"/>
</dbReference>
<dbReference type="Proteomes" id="UP000317494">
    <property type="component" value="Unassembled WGS sequence"/>
</dbReference>
<evidence type="ECO:0000313" key="6">
    <source>
        <dbReference type="Proteomes" id="UP000317494"/>
    </source>
</evidence>
<dbReference type="AlphaFoldDB" id="A0A507CSW3"/>
<keyword evidence="6" id="KW-1185">Reference proteome</keyword>
<dbReference type="Pfam" id="PF16363">
    <property type="entry name" value="GDP_Man_Dehyd"/>
    <property type="match status" value="1"/>
</dbReference>
<reference evidence="6 7" key="1">
    <citation type="journal article" date="2019" name="Sci. Rep.">
        <title>Comparative genomics of chytrid fungi reveal insights into the obligate biotrophic and pathogenic lifestyle of Synchytrium endobioticum.</title>
        <authorList>
            <person name="van de Vossenberg B.T.L.H."/>
            <person name="Warris S."/>
            <person name="Nguyen H.D.T."/>
            <person name="van Gent-Pelzer M.P.E."/>
            <person name="Joly D.L."/>
            <person name="van de Geest H.C."/>
            <person name="Bonants P.J.M."/>
            <person name="Smith D.S."/>
            <person name="Levesque C.A."/>
            <person name="van der Lee T.A.J."/>
        </authorList>
    </citation>
    <scope>NUCLEOTIDE SEQUENCE [LARGE SCALE GENOMIC DNA]</scope>
    <source>
        <strain evidence="5 7">LEV6574</strain>
        <strain evidence="4 6">MB42</strain>
    </source>
</reference>